<dbReference type="InterPro" id="IPR005249">
    <property type="entry name" value="YqeK"/>
</dbReference>
<gene>
    <name evidence="8" type="ORF">SAMN05660453_0857</name>
</gene>
<evidence type="ECO:0000256" key="4">
    <source>
        <dbReference type="ARBA" id="ARBA00022801"/>
    </source>
</evidence>
<dbReference type="EMBL" id="FOLI01000003">
    <property type="protein sequence ID" value="SFC01808.1"/>
    <property type="molecule type" value="Genomic_DNA"/>
</dbReference>
<evidence type="ECO:0000259" key="7">
    <source>
        <dbReference type="SMART" id="SM00471"/>
    </source>
</evidence>
<keyword evidence="3" id="KW-0547">Nucleotide-binding</keyword>
<dbReference type="PANTHER" id="PTHR35795">
    <property type="entry name" value="SLR1885 PROTEIN"/>
    <property type="match status" value="1"/>
</dbReference>
<dbReference type="GO" id="GO:0008803">
    <property type="term" value="F:bis(5'-nucleosyl)-tetraphosphatase (symmetrical) activity"/>
    <property type="evidence" value="ECO:0007669"/>
    <property type="project" value="UniProtKB-EC"/>
</dbReference>
<evidence type="ECO:0000256" key="6">
    <source>
        <dbReference type="ARBA" id="ARBA00049417"/>
    </source>
</evidence>
<evidence type="ECO:0000256" key="2">
    <source>
        <dbReference type="ARBA" id="ARBA00022723"/>
    </source>
</evidence>
<dbReference type="Pfam" id="PF01966">
    <property type="entry name" value="HD"/>
    <property type="match status" value="1"/>
</dbReference>
<dbReference type="SMART" id="SM00471">
    <property type="entry name" value="HDc"/>
    <property type="match status" value="1"/>
</dbReference>
<accession>A0A1I1FW01</accession>
<dbReference type="STRING" id="283737.SAMN05660453_0857"/>
<keyword evidence="5" id="KW-0408">Iron</keyword>
<keyword evidence="9" id="KW-1185">Reference proteome</keyword>
<dbReference type="PANTHER" id="PTHR35795:SF1">
    <property type="entry name" value="BIS(5'-NUCLEOSYL)-TETRAPHOSPHATASE, SYMMETRICAL"/>
    <property type="match status" value="1"/>
</dbReference>
<dbReference type="InterPro" id="IPR006674">
    <property type="entry name" value="HD_domain"/>
</dbReference>
<dbReference type="RefSeq" id="WP_091502389.1">
    <property type="nucleotide sequence ID" value="NZ_FOLI01000003.1"/>
</dbReference>
<evidence type="ECO:0000256" key="1">
    <source>
        <dbReference type="ARBA" id="ARBA00012506"/>
    </source>
</evidence>
<dbReference type="Proteomes" id="UP000199376">
    <property type="component" value="Unassembled WGS sequence"/>
</dbReference>
<comment type="catalytic activity">
    <reaction evidence="6">
        <text>P(1),P(4)-bis(5'-adenosyl) tetraphosphate + H2O = 2 ADP + 2 H(+)</text>
        <dbReference type="Rhea" id="RHEA:24252"/>
        <dbReference type="ChEBI" id="CHEBI:15377"/>
        <dbReference type="ChEBI" id="CHEBI:15378"/>
        <dbReference type="ChEBI" id="CHEBI:58141"/>
        <dbReference type="ChEBI" id="CHEBI:456216"/>
        <dbReference type="EC" id="3.6.1.41"/>
    </reaction>
</comment>
<dbReference type="NCBIfam" id="TIGR00488">
    <property type="entry name" value="bis(5'-nucleosyl)-tetraphosphatase (symmetrical) YqeK"/>
    <property type="match status" value="1"/>
</dbReference>
<dbReference type="SUPFAM" id="SSF109604">
    <property type="entry name" value="HD-domain/PDEase-like"/>
    <property type="match status" value="1"/>
</dbReference>
<evidence type="ECO:0000313" key="9">
    <source>
        <dbReference type="Proteomes" id="UP000199376"/>
    </source>
</evidence>
<dbReference type="InterPro" id="IPR003607">
    <property type="entry name" value="HD/PDEase_dom"/>
</dbReference>
<dbReference type="GO" id="GO:0046872">
    <property type="term" value="F:metal ion binding"/>
    <property type="evidence" value="ECO:0007669"/>
    <property type="project" value="UniProtKB-KW"/>
</dbReference>
<organism evidence="8 9">
    <name type="scientific">Fructobacillus durionis</name>
    <dbReference type="NCBI Taxonomy" id="283737"/>
    <lineage>
        <taxon>Bacteria</taxon>
        <taxon>Bacillati</taxon>
        <taxon>Bacillota</taxon>
        <taxon>Bacilli</taxon>
        <taxon>Lactobacillales</taxon>
        <taxon>Lactobacillaceae</taxon>
        <taxon>Fructobacillus</taxon>
    </lineage>
</organism>
<dbReference type="CDD" id="cd00077">
    <property type="entry name" value="HDc"/>
    <property type="match status" value="1"/>
</dbReference>
<dbReference type="InterPro" id="IPR051094">
    <property type="entry name" value="Diverse_Catalytic_Enzymes"/>
</dbReference>
<evidence type="ECO:0000256" key="5">
    <source>
        <dbReference type="ARBA" id="ARBA00023004"/>
    </source>
</evidence>
<evidence type="ECO:0000313" key="8">
    <source>
        <dbReference type="EMBL" id="SFC01808.1"/>
    </source>
</evidence>
<sequence>MAAVNEKELAALSKRVGKNLSKHRFEHCLRVSDYAVKLAKQNGVDVNQAAVAGLVHDYAKEVSKKDFLKKIDKSGLNPDLKNWGNAVWHGVVGAEFIKDDLGIDDPAILQAVRLHTTGGTHKEMTGLDKVVFMADYLEEGRDFPGVEEARQITDKSLDQGVFYQLAHTLSFLAGKEKVIYPKTFEAYNDWAMYLKD</sequence>
<keyword evidence="2" id="KW-0479">Metal-binding</keyword>
<proteinExistence type="predicted"/>
<evidence type="ECO:0000256" key="3">
    <source>
        <dbReference type="ARBA" id="ARBA00022741"/>
    </source>
</evidence>
<feature type="domain" description="HD/PDEase" evidence="7">
    <location>
        <begin position="20"/>
        <end position="149"/>
    </location>
</feature>
<protein>
    <recommendedName>
        <fullName evidence="1">bis(5'-nucleosyl)-tetraphosphatase (symmetrical)</fullName>
        <ecNumber evidence="1">3.6.1.41</ecNumber>
    </recommendedName>
</protein>
<dbReference type="GO" id="GO:0000166">
    <property type="term" value="F:nucleotide binding"/>
    <property type="evidence" value="ECO:0007669"/>
    <property type="project" value="UniProtKB-KW"/>
</dbReference>
<name>A0A1I1FW01_9LACO</name>
<keyword evidence="4 8" id="KW-0378">Hydrolase</keyword>
<dbReference type="EC" id="3.6.1.41" evidence="1"/>
<dbReference type="Gene3D" id="1.10.3210.10">
    <property type="entry name" value="Hypothetical protein af1432"/>
    <property type="match status" value="1"/>
</dbReference>
<reference evidence="8 9" key="1">
    <citation type="submission" date="2016-10" db="EMBL/GenBank/DDBJ databases">
        <authorList>
            <person name="de Groot N.N."/>
        </authorList>
    </citation>
    <scope>NUCLEOTIDE SEQUENCE [LARGE SCALE GENOMIC DNA]</scope>
    <source>
        <strain evidence="8 9">DSM 19113</strain>
    </source>
</reference>
<dbReference type="OrthoDB" id="9782134at2"/>
<dbReference type="AlphaFoldDB" id="A0A1I1FW01"/>